<accession>A0ABY9UIV3</accession>
<gene>
    <name evidence="1" type="ORF">RI060_37915</name>
</gene>
<evidence type="ECO:0000313" key="1">
    <source>
        <dbReference type="EMBL" id="WND22779.1"/>
    </source>
</evidence>
<dbReference type="EMBL" id="CP134213">
    <property type="protein sequence ID" value="WND22779.1"/>
    <property type="molecule type" value="Genomic_DNA"/>
</dbReference>
<name>A0ABY9UIV3_STRVL</name>
<evidence type="ECO:0000313" key="2">
    <source>
        <dbReference type="Proteomes" id="UP001249394"/>
    </source>
</evidence>
<keyword evidence="2" id="KW-1185">Reference proteome</keyword>
<sequence>MRALRCLLGHGGGDTVGEPADVVTTGVRSMQRQVRDIRRETRGPRLLQNQRGSVVAHAVRREMDAVICRLRFRLF</sequence>
<protein>
    <submittedName>
        <fullName evidence="1">Uncharacterized protein</fullName>
    </submittedName>
</protein>
<organism evidence="1 2">
    <name type="scientific">Streptomyces violaceus</name>
    <name type="common">Streptomyces venezuelae</name>
    <dbReference type="NCBI Taxonomy" id="1936"/>
    <lineage>
        <taxon>Bacteria</taxon>
        <taxon>Bacillati</taxon>
        <taxon>Actinomycetota</taxon>
        <taxon>Actinomycetes</taxon>
        <taxon>Kitasatosporales</taxon>
        <taxon>Streptomycetaceae</taxon>
        <taxon>Streptomyces</taxon>
    </lineage>
</organism>
<proteinExistence type="predicted"/>
<dbReference type="Proteomes" id="UP001249394">
    <property type="component" value="Chromosome"/>
</dbReference>
<reference evidence="1 2" key="1">
    <citation type="submission" date="2023-09" db="EMBL/GenBank/DDBJ databases">
        <title>The genome sequence of Streptomyces anthocyanicus.</title>
        <authorList>
            <person name="Mo P."/>
        </authorList>
    </citation>
    <scope>NUCLEOTIDE SEQUENCE [LARGE SCALE GENOMIC DNA]</scope>
    <source>
        <strain evidence="1 2">JCM 4387</strain>
    </source>
</reference>